<proteinExistence type="inferred from homology"/>
<dbReference type="Pfam" id="PF08281">
    <property type="entry name" value="Sigma70_r4_2"/>
    <property type="match status" value="1"/>
</dbReference>
<reference evidence="10 11" key="1">
    <citation type="submission" date="2021-01" db="EMBL/GenBank/DDBJ databases">
        <title>Whole genome shotgun sequence of Asanoa iriomotensis NBRC 100142.</title>
        <authorList>
            <person name="Komaki H."/>
            <person name="Tamura T."/>
        </authorList>
    </citation>
    <scope>NUCLEOTIDE SEQUENCE [LARGE SCALE GENOMIC DNA]</scope>
    <source>
        <strain evidence="10 11">NBRC 100142</strain>
    </source>
</reference>
<dbReference type="Pfam" id="PF04542">
    <property type="entry name" value="Sigma70_r2"/>
    <property type="match status" value="1"/>
</dbReference>
<evidence type="ECO:0000259" key="7">
    <source>
        <dbReference type="Pfam" id="PF04542"/>
    </source>
</evidence>
<comment type="similarity">
    <text evidence="1">Belongs to the sigma-70 factor family. ECF subfamily.</text>
</comment>
<dbReference type="SUPFAM" id="SSF88659">
    <property type="entry name" value="Sigma3 and sigma4 domains of RNA polymerase sigma factors"/>
    <property type="match status" value="1"/>
</dbReference>
<keyword evidence="3" id="KW-0805">Transcription regulation</keyword>
<dbReference type="InterPro" id="IPR007627">
    <property type="entry name" value="RNA_pol_sigma70_r2"/>
</dbReference>
<evidence type="ECO:0000259" key="9">
    <source>
        <dbReference type="Pfam" id="PF12680"/>
    </source>
</evidence>
<evidence type="ECO:0000256" key="4">
    <source>
        <dbReference type="ARBA" id="ARBA00023082"/>
    </source>
</evidence>
<dbReference type="Gene3D" id="1.10.10.10">
    <property type="entry name" value="Winged helix-like DNA-binding domain superfamily/Winged helix DNA-binding domain"/>
    <property type="match status" value="1"/>
</dbReference>
<accession>A0ABQ4C262</accession>
<evidence type="ECO:0000256" key="6">
    <source>
        <dbReference type="SAM" id="MobiDB-lite"/>
    </source>
</evidence>
<evidence type="ECO:0000259" key="8">
    <source>
        <dbReference type="Pfam" id="PF08281"/>
    </source>
</evidence>
<name>A0ABQ4C262_9ACTN</name>
<dbReference type="SUPFAM" id="SSF54427">
    <property type="entry name" value="NTF2-like"/>
    <property type="match status" value="1"/>
</dbReference>
<feature type="domain" description="RNA polymerase sigma-70 region 2" evidence="7">
    <location>
        <begin position="8"/>
        <end position="76"/>
    </location>
</feature>
<dbReference type="EMBL" id="BONC01000018">
    <property type="protein sequence ID" value="GIF56871.1"/>
    <property type="molecule type" value="Genomic_DNA"/>
</dbReference>
<feature type="domain" description="SnoaL-like" evidence="9">
    <location>
        <begin position="191"/>
        <end position="294"/>
    </location>
</feature>
<evidence type="ECO:0000256" key="3">
    <source>
        <dbReference type="ARBA" id="ARBA00023015"/>
    </source>
</evidence>
<dbReference type="InterPro" id="IPR014284">
    <property type="entry name" value="RNA_pol_sigma-70_dom"/>
</dbReference>
<dbReference type="NCBIfam" id="NF007214">
    <property type="entry name" value="PRK09636.1"/>
    <property type="match status" value="1"/>
</dbReference>
<evidence type="ECO:0000313" key="10">
    <source>
        <dbReference type="EMBL" id="GIF56871.1"/>
    </source>
</evidence>
<evidence type="ECO:0000256" key="1">
    <source>
        <dbReference type="ARBA" id="ARBA00010641"/>
    </source>
</evidence>
<keyword evidence="4" id="KW-0731">Sigma factor</keyword>
<dbReference type="InterPro" id="IPR013325">
    <property type="entry name" value="RNA_pol_sigma_r2"/>
</dbReference>
<dbReference type="InterPro" id="IPR013249">
    <property type="entry name" value="RNA_pol_sigma70_r4_t2"/>
</dbReference>
<dbReference type="InterPro" id="IPR013324">
    <property type="entry name" value="RNA_pol_sigma_r3/r4-like"/>
</dbReference>
<dbReference type="SUPFAM" id="SSF88946">
    <property type="entry name" value="Sigma2 domain of RNA polymerase sigma factors"/>
    <property type="match status" value="1"/>
</dbReference>
<dbReference type="Proteomes" id="UP000624325">
    <property type="component" value="Unassembled WGS sequence"/>
</dbReference>
<sequence>MQDLASEFEAERDHLTAVAYRMLGSRAEAEDAVQEAWLRYAGALADPAARAEIRELRGWLTTTTARICLDVLRSARVRREAYHGEWLPEPLVSRLADPPGATGGSSPDPAERAVRGDEVGMALMVVLERLTPEQRVAFVLHDAFGVPFDGIATAMGTTVPAARQLASRARRAVTEGAPRNTASPAEQRRVVEAFLAATETGDIEKLMAVLAPDVVFVGDSGGYFPAARRPLVGPEQVAKFVLGLVRMLPDMAADLRAEIVDVDGGLGVLVDAVYKDGRPFRCVLSFAIDGGRVTAAYNQLNPEKLTRVPAAAPDAAGWPPRN</sequence>
<comment type="subunit">
    <text evidence="2">Interacts transiently with the RNA polymerase catalytic core formed by RpoA, RpoB, RpoC and RpoZ (2 alpha, 1 beta, 1 beta' and 1 omega subunit) to form the RNA polymerase holoenzyme that can initiate transcription.</text>
</comment>
<gene>
    <name evidence="10" type="primary">rpoE_16</name>
    <name evidence="10" type="ORF">Air01nite_29660</name>
</gene>
<dbReference type="InterPro" id="IPR032710">
    <property type="entry name" value="NTF2-like_dom_sf"/>
</dbReference>
<evidence type="ECO:0000313" key="11">
    <source>
        <dbReference type="Proteomes" id="UP000624325"/>
    </source>
</evidence>
<evidence type="ECO:0000256" key="2">
    <source>
        <dbReference type="ARBA" id="ARBA00011344"/>
    </source>
</evidence>
<evidence type="ECO:0000256" key="5">
    <source>
        <dbReference type="ARBA" id="ARBA00023163"/>
    </source>
</evidence>
<dbReference type="Pfam" id="PF12680">
    <property type="entry name" value="SnoaL_2"/>
    <property type="match status" value="1"/>
</dbReference>
<dbReference type="PANTHER" id="PTHR30173">
    <property type="entry name" value="SIGMA 19 FACTOR"/>
    <property type="match status" value="1"/>
</dbReference>
<comment type="caution">
    <text evidence="10">The sequence shown here is derived from an EMBL/GenBank/DDBJ whole genome shotgun (WGS) entry which is preliminary data.</text>
</comment>
<feature type="domain" description="RNA polymerase sigma factor 70 region 4 type 2" evidence="8">
    <location>
        <begin position="122"/>
        <end position="172"/>
    </location>
</feature>
<dbReference type="Gene3D" id="1.10.1740.10">
    <property type="match status" value="1"/>
</dbReference>
<organism evidence="10 11">
    <name type="scientific">Asanoa iriomotensis</name>
    <dbReference type="NCBI Taxonomy" id="234613"/>
    <lineage>
        <taxon>Bacteria</taxon>
        <taxon>Bacillati</taxon>
        <taxon>Actinomycetota</taxon>
        <taxon>Actinomycetes</taxon>
        <taxon>Micromonosporales</taxon>
        <taxon>Micromonosporaceae</taxon>
        <taxon>Asanoa</taxon>
    </lineage>
</organism>
<dbReference type="InterPro" id="IPR036388">
    <property type="entry name" value="WH-like_DNA-bd_sf"/>
</dbReference>
<dbReference type="NCBIfam" id="TIGR02937">
    <property type="entry name" value="sigma70-ECF"/>
    <property type="match status" value="1"/>
</dbReference>
<dbReference type="RefSeq" id="WP_203702843.1">
    <property type="nucleotide sequence ID" value="NZ_BAAALU010000037.1"/>
</dbReference>
<feature type="region of interest" description="Disordered" evidence="6">
    <location>
        <begin position="93"/>
        <end position="112"/>
    </location>
</feature>
<dbReference type="Gene3D" id="3.10.450.50">
    <property type="match status" value="1"/>
</dbReference>
<dbReference type="InterPro" id="IPR052704">
    <property type="entry name" value="ECF_Sigma-70_Domain"/>
</dbReference>
<protein>
    <submittedName>
        <fullName evidence="10">RNA polymerase sigma factor SigJ</fullName>
    </submittedName>
</protein>
<dbReference type="PANTHER" id="PTHR30173:SF43">
    <property type="entry name" value="ECF RNA POLYMERASE SIGMA FACTOR SIGI-RELATED"/>
    <property type="match status" value="1"/>
</dbReference>
<keyword evidence="5" id="KW-0804">Transcription</keyword>
<keyword evidence="11" id="KW-1185">Reference proteome</keyword>
<dbReference type="InterPro" id="IPR037401">
    <property type="entry name" value="SnoaL-like"/>
</dbReference>